<dbReference type="SUPFAM" id="SSF49562">
    <property type="entry name" value="C2 domain (Calcium/lipid-binding domain, CaLB)"/>
    <property type="match status" value="1"/>
</dbReference>
<evidence type="ECO:0000256" key="1">
    <source>
        <dbReference type="SAM" id="Coils"/>
    </source>
</evidence>
<accession>A0AAD7UC30</accession>
<dbReference type="InterPro" id="IPR000008">
    <property type="entry name" value="C2_dom"/>
</dbReference>
<evidence type="ECO:0000259" key="2">
    <source>
        <dbReference type="PROSITE" id="PS50004"/>
    </source>
</evidence>
<name>A0AAD7UC30_9STRA</name>
<sequence>MTRTRSRLRQNPSIGFTLCVLRASGLRRADFSSGLLSDPFAIVKQNGREVHRTSVQAKTLDPEWQDTGTVLTVFRPGVSNDAGQTEVVIELWDADELVDKGDFLGEASIRRVDFLDSTLLGKERTYKLREKQAALSPVGVKGSVVVKWWQAERTDRFEEEVVADALAEAILGDEARLNDDALVADFPFVLCLTRISVTGLPETEVGASLGVAKQDLYIRAMIGDRVTTSTVLASAGRQGVWGPGEVLKLPAKTAWLQEALHGKELELAVLNANHPLPDVLVGECQIHVLARWAAADRDYARELTLPLSRPNKGECGSITLHLTVRQRRAGRSASTVKSAADEERCMVLSALKRSAKLAMLAAQKAEKALEHGADAASRANLRAATVKCRREADHAKRRLRAAEALAVTAFVKRAERRLDVLEVAEGRRARRQAAVRAAAAERDAAEADAAALKAAAYLQKQREYCHVQVTVEVNANRPLGIVWGNVDEEEVKSLEAGHSGYGPDTSLHKEIILLRSTSQREPRRKSTWMKKNRRSTKDVRIVERGEATTEDEEEEDALERIRGNVKALEAEVNRVDVSLQAFTSALRTRARMAASAAGHDLAVASVPTGTQAAKLGVRAGWRAIAMDDSPLTSREQLENALAELKAHLENENGAITRRSTVLVTFAKRVVFRAERERLRQYRRTIVNLQVEKSKKQFSQSMRKKRISVDPQNTLGITWSRASVKSPGGVAEQVLEVVKVESRTTADLYGVRGGWILTHVAGAPVTTQKDLDEAMRNLCATKVERVDLDFLVPRGVHKRLIIFDARVAFGVTKWGDNNAVREIAPETQASKARVREGWILLSLNGEVVSGPPAEALAQLRREARNPKSSLGSSEKARSCPAVFNAASDDVRHVRFDPTIPSNIEWKLVKRGILARGEEEDEQNSVEKDEMSDEEDLVVHKVDNDVVKAPRPGWRLIEIRSDRGTLQAKTGHDVDAAFKAAKKKGKLFLDLTFDASDEEPDLEAEVRAEQDRAQAEMMINPKDLPVLPLVEPCVFLHVVRGVDLANFGRPPYVRVVWCNLEVGRTSHGEIDSTGQPFWKRGTESFLLPMPQYKSPAILGRDGDADDQRPPPMISGEANDVELRLEVWTTRPAPFGPICHGQVLLEGSDLLRQCYKLENDERAKRPMAFKLMSHLRKNEEPTKRGGLVSHGMDKLGLDAGRLFGKARSRPVEGSLKIMVFLLYPRNLEAERVATEAAALKQSEQDQRRRESSLVAKQLVQGPIEAETSSVMTRIEHGSAQERRTAIMRFAELALSGKDDVADVLVARGAAPLISALLAQRSTPADRRDGAAACRGILRDGNETTRQTLLEAGVLPALSKLIRSRDHNLSDASHEALAALAELADRGNTRHEMQVLRECMTRFAQNNHDTDENEEDDLVDRAYSKRIVELLRIGGGGGDCGEETDDEDDVVEHVPKAVVEEILRTCGWTDFLDVLSHGASRTKLEAARILAAIAGTDVGASELSAETVSSKDIDVSKAESNSNPIQALLRVINSGPNNSSRVKADCLRALTRIVVHPDDEIFKARERYQISPFC</sequence>
<dbReference type="Gene3D" id="1.25.10.10">
    <property type="entry name" value="Leucine-rich Repeat Variant"/>
    <property type="match status" value="1"/>
</dbReference>
<keyword evidence="4" id="KW-1185">Reference proteome</keyword>
<dbReference type="InterPro" id="IPR016024">
    <property type="entry name" value="ARM-type_fold"/>
</dbReference>
<protein>
    <recommendedName>
        <fullName evidence="2">C2 domain-containing protein</fullName>
    </recommendedName>
</protein>
<proteinExistence type="predicted"/>
<evidence type="ECO:0000313" key="4">
    <source>
        <dbReference type="Proteomes" id="UP001230188"/>
    </source>
</evidence>
<dbReference type="InterPro" id="IPR035892">
    <property type="entry name" value="C2_domain_sf"/>
</dbReference>
<evidence type="ECO:0000313" key="3">
    <source>
        <dbReference type="EMBL" id="KAJ8601659.1"/>
    </source>
</evidence>
<dbReference type="SMART" id="SM00239">
    <property type="entry name" value="C2"/>
    <property type="match status" value="1"/>
</dbReference>
<dbReference type="Pfam" id="PF00168">
    <property type="entry name" value="C2"/>
    <property type="match status" value="1"/>
</dbReference>
<dbReference type="SUPFAM" id="SSF48371">
    <property type="entry name" value="ARM repeat"/>
    <property type="match status" value="1"/>
</dbReference>
<dbReference type="Gene3D" id="2.60.40.150">
    <property type="entry name" value="C2 domain"/>
    <property type="match status" value="1"/>
</dbReference>
<dbReference type="EMBL" id="JAQMWT010000408">
    <property type="protein sequence ID" value="KAJ8601659.1"/>
    <property type="molecule type" value="Genomic_DNA"/>
</dbReference>
<keyword evidence="1" id="KW-0175">Coiled coil</keyword>
<dbReference type="Proteomes" id="UP001230188">
    <property type="component" value="Unassembled WGS sequence"/>
</dbReference>
<dbReference type="CDD" id="cd00030">
    <property type="entry name" value="C2"/>
    <property type="match status" value="1"/>
</dbReference>
<feature type="domain" description="C2" evidence="2">
    <location>
        <begin position="1"/>
        <end position="128"/>
    </location>
</feature>
<comment type="caution">
    <text evidence="3">The sequence shown here is derived from an EMBL/GenBank/DDBJ whole genome shotgun (WGS) entry which is preliminary data.</text>
</comment>
<gene>
    <name evidence="3" type="ORF">CTAYLR_007448</name>
</gene>
<dbReference type="InterPro" id="IPR011989">
    <property type="entry name" value="ARM-like"/>
</dbReference>
<reference evidence="3" key="1">
    <citation type="submission" date="2023-01" db="EMBL/GenBank/DDBJ databases">
        <title>Metagenome sequencing of chrysophaentin producing Chrysophaeum taylorii.</title>
        <authorList>
            <person name="Davison J."/>
            <person name="Bewley C."/>
        </authorList>
    </citation>
    <scope>NUCLEOTIDE SEQUENCE</scope>
    <source>
        <strain evidence="3">NIES-1699</strain>
    </source>
</reference>
<dbReference type="PROSITE" id="PS50004">
    <property type="entry name" value="C2"/>
    <property type="match status" value="1"/>
</dbReference>
<feature type="coiled-coil region" evidence="1">
    <location>
        <begin position="551"/>
        <end position="578"/>
    </location>
</feature>
<feature type="coiled-coil region" evidence="1">
    <location>
        <begin position="634"/>
        <end position="691"/>
    </location>
</feature>
<organism evidence="3 4">
    <name type="scientific">Chrysophaeum taylorii</name>
    <dbReference type="NCBI Taxonomy" id="2483200"/>
    <lineage>
        <taxon>Eukaryota</taxon>
        <taxon>Sar</taxon>
        <taxon>Stramenopiles</taxon>
        <taxon>Ochrophyta</taxon>
        <taxon>Pelagophyceae</taxon>
        <taxon>Pelagomonadales</taxon>
        <taxon>Pelagomonadaceae</taxon>
        <taxon>Chrysophaeum</taxon>
    </lineage>
</organism>